<dbReference type="AlphaFoldDB" id="A0ABD3MJT2"/>
<name>A0ABD3MJT2_9STRA</name>
<keyword evidence="2" id="KW-1185">Reference proteome</keyword>
<organism evidence="1 2">
    <name type="scientific">Stephanodiscus triporus</name>
    <dbReference type="NCBI Taxonomy" id="2934178"/>
    <lineage>
        <taxon>Eukaryota</taxon>
        <taxon>Sar</taxon>
        <taxon>Stramenopiles</taxon>
        <taxon>Ochrophyta</taxon>
        <taxon>Bacillariophyta</taxon>
        <taxon>Coscinodiscophyceae</taxon>
        <taxon>Thalassiosirophycidae</taxon>
        <taxon>Stephanodiscales</taxon>
        <taxon>Stephanodiscaceae</taxon>
        <taxon>Stephanodiscus</taxon>
    </lineage>
</organism>
<dbReference type="EMBL" id="JALLAZ020001778">
    <property type="protein sequence ID" value="KAL3764341.1"/>
    <property type="molecule type" value="Genomic_DNA"/>
</dbReference>
<dbReference type="Gene3D" id="3.40.50.11350">
    <property type="match status" value="1"/>
</dbReference>
<gene>
    <name evidence="1" type="ORF">ACHAW5_003477</name>
</gene>
<evidence type="ECO:0000313" key="1">
    <source>
        <dbReference type="EMBL" id="KAL3764341.1"/>
    </source>
</evidence>
<accession>A0ABD3MJT2</accession>
<sequence length="414" mass="46298">MLIFPLLFRLRQIFAGYNDPRTVSVKKVGASSGPKKDVMASGSAMDLESPLVVCDRKAPIPHKLDMEITEKYSSCSLSKAPPEETKILLWEGIKTFGRTGNNLVEFLHGLQYARDNELLAGIVTGSWATHLITNMWMAVQDDPSNSRHSPERINAIAEWTAFFERAFCVRILAEDDDLEKYKDVIRMTTEEFFKIYRTDEHFPTLDEYIEYQGHILRTLYRSYNRGVGVNMRNQPVGDMCSVVEAIFGSNKDSAVYSVVHSRSLEGEPGMRLLGRIAHDSGCDPTAALDMEPDYVKAILEPLGMLKHPILFITDNQRPEILEKLLEDPDIGPNIHLIPSDASWIGGDITAALMADVFIGNPASTFSGFIAKSRLALGYDAGSTYLFRKKNKVGTWVDACDPRCIFDSQIMNAMA</sequence>
<reference evidence="1 2" key="1">
    <citation type="submission" date="2024-10" db="EMBL/GenBank/DDBJ databases">
        <title>Updated reference genomes for cyclostephanoid diatoms.</title>
        <authorList>
            <person name="Roberts W.R."/>
            <person name="Alverson A.J."/>
        </authorList>
    </citation>
    <scope>NUCLEOTIDE SEQUENCE [LARGE SCALE GENOMIC DNA]</scope>
    <source>
        <strain evidence="1 2">AJA276-08</strain>
    </source>
</reference>
<evidence type="ECO:0008006" key="3">
    <source>
        <dbReference type="Google" id="ProtNLM"/>
    </source>
</evidence>
<comment type="caution">
    <text evidence="1">The sequence shown here is derived from an EMBL/GenBank/DDBJ whole genome shotgun (WGS) entry which is preliminary data.</text>
</comment>
<evidence type="ECO:0000313" key="2">
    <source>
        <dbReference type="Proteomes" id="UP001530315"/>
    </source>
</evidence>
<dbReference type="Proteomes" id="UP001530315">
    <property type="component" value="Unassembled WGS sequence"/>
</dbReference>
<protein>
    <recommendedName>
        <fullName evidence="3">O-fucosyltransferase family protein</fullName>
    </recommendedName>
</protein>
<proteinExistence type="predicted"/>